<evidence type="ECO:0000313" key="2">
    <source>
        <dbReference type="EMBL" id="KAH7423551.1"/>
    </source>
</evidence>
<dbReference type="AlphaFoldDB" id="A0A8T2TJJ0"/>
<dbReference type="EMBL" id="CM035417">
    <property type="protein sequence ID" value="KAH7423551.1"/>
    <property type="molecule type" value="Genomic_DNA"/>
</dbReference>
<proteinExistence type="predicted"/>
<protein>
    <submittedName>
        <fullName evidence="2">Uncharacterized protein</fullName>
    </submittedName>
</protein>
<gene>
    <name evidence="2" type="ORF">KP509_12G060900</name>
</gene>
<keyword evidence="1" id="KW-1133">Transmembrane helix</keyword>
<feature type="transmembrane region" description="Helical" evidence="1">
    <location>
        <begin position="12"/>
        <end position="33"/>
    </location>
</feature>
<keyword evidence="1" id="KW-0472">Membrane</keyword>
<comment type="caution">
    <text evidence="2">The sequence shown here is derived from an EMBL/GenBank/DDBJ whole genome shotgun (WGS) entry which is preliminary data.</text>
</comment>
<reference evidence="2" key="1">
    <citation type="submission" date="2021-08" db="EMBL/GenBank/DDBJ databases">
        <title>WGS assembly of Ceratopteris richardii.</title>
        <authorList>
            <person name="Marchant D.B."/>
            <person name="Chen G."/>
            <person name="Jenkins J."/>
            <person name="Shu S."/>
            <person name="Leebens-Mack J."/>
            <person name="Grimwood J."/>
            <person name="Schmutz J."/>
            <person name="Soltis P."/>
            <person name="Soltis D."/>
            <person name="Chen Z.-H."/>
        </authorList>
    </citation>
    <scope>NUCLEOTIDE SEQUENCE</scope>
    <source>
        <strain evidence="2">Whitten #5841</strain>
        <tissue evidence="2">Leaf</tissue>
    </source>
</reference>
<dbReference type="Proteomes" id="UP000825935">
    <property type="component" value="Chromosome 12"/>
</dbReference>
<accession>A0A8T2TJJ0</accession>
<sequence>MAFVVLARHPRVASSFLGSLLSGCIAVFNLQGFSQRTRQLLFLPVDPRKSVHGFFRMSSWLYSVAASFCFRDEHFTHRKLRLLHRIAEQMLQNRARKAMVSECYRTVFHIGPVEQM</sequence>
<keyword evidence="3" id="KW-1185">Reference proteome</keyword>
<keyword evidence="1" id="KW-0812">Transmembrane</keyword>
<organism evidence="2 3">
    <name type="scientific">Ceratopteris richardii</name>
    <name type="common">Triangle waterfern</name>
    <dbReference type="NCBI Taxonomy" id="49495"/>
    <lineage>
        <taxon>Eukaryota</taxon>
        <taxon>Viridiplantae</taxon>
        <taxon>Streptophyta</taxon>
        <taxon>Embryophyta</taxon>
        <taxon>Tracheophyta</taxon>
        <taxon>Polypodiopsida</taxon>
        <taxon>Polypodiidae</taxon>
        <taxon>Polypodiales</taxon>
        <taxon>Pteridineae</taxon>
        <taxon>Pteridaceae</taxon>
        <taxon>Parkerioideae</taxon>
        <taxon>Ceratopteris</taxon>
    </lineage>
</organism>
<name>A0A8T2TJJ0_CERRI</name>
<evidence type="ECO:0000313" key="3">
    <source>
        <dbReference type="Proteomes" id="UP000825935"/>
    </source>
</evidence>
<evidence type="ECO:0000256" key="1">
    <source>
        <dbReference type="SAM" id="Phobius"/>
    </source>
</evidence>